<dbReference type="InterPro" id="IPR007694">
    <property type="entry name" value="DNA_helicase_DnaB-like_C"/>
</dbReference>
<dbReference type="SUPFAM" id="SSF52540">
    <property type="entry name" value="P-loop containing nucleoside triphosphate hydrolases"/>
    <property type="match status" value="1"/>
</dbReference>
<dbReference type="GO" id="GO:0043139">
    <property type="term" value="F:5'-3' DNA helicase activity"/>
    <property type="evidence" value="ECO:0007669"/>
    <property type="project" value="InterPro"/>
</dbReference>
<dbReference type="PANTHER" id="PTHR12873:SF0">
    <property type="entry name" value="TWINKLE MTDNA HELICASE"/>
    <property type="match status" value="1"/>
</dbReference>
<dbReference type="Proteomes" id="UP000187429">
    <property type="component" value="Unassembled WGS sequence"/>
</dbReference>
<organism evidence="2 3">
    <name type="scientific">Smittium culicis</name>
    <dbReference type="NCBI Taxonomy" id="133412"/>
    <lineage>
        <taxon>Eukaryota</taxon>
        <taxon>Fungi</taxon>
        <taxon>Fungi incertae sedis</taxon>
        <taxon>Zoopagomycota</taxon>
        <taxon>Kickxellomycotina</taxon>
        <taxon>Harpellomycetes</taxon>
        <taxon>Harpellales</taxon>
        <taxon>Legeriomycetaceae</taxon>
        <taxon>Smittium</taxon>
    </lineage>
</organism>
<gene>
    <name evidence="2" type="ORF">AYI69_g2764</name>
</gene>
<accession>A0A1R1YLM7</accession>
<dbReference type="PROSITE" id="PS51199">
    <property type="entry name" value="SF4_HELICASE"/>
    <property type="match status" value="1"/>
</dbReference>
<evidence type="ECO:0000313" key="3">
    <source>
        <dbReference type="Proteomes" id="UP000187429"/>
    </source>
</evidence>
<dbReference type="Gene3D" id="3.40.1360.10">
    <property type="match status" value="1"/>
</dbReference>
<dbReference type="Pfam" id="PF13481">
    <property type="entry name" value="AAA_25"/>
    <property type="match status" value="1"/>
</dbReference>
<name>A0A1R1YLM7_9FUNG</name>
<dbReference type="AlphaFoldDB" id="A0A1R1YLM7"/>
<dbReference type="EMBL" id="LSSM01000826">
    <property type="protein sequence ID" value="OMJ27793.1"/>
    <property type="molecule type" value="Genomic_DNA"/>
</dbReference>
<dbReference type="GO" id="GO:0005524">
    <property type="term" value="F:ATP binding"/>
    <property type="evidence" value="ECO:0007669"/>
    <property type="project" value="InterPro"/>
</dbReference>
<dbReference type="CDD" id="cd01122">
    <property type="entry name" value="Twinkle_C"/>
    <property type="match status" value="1"/>
</dbReference>
<dbReference type="PANTHER" id="PTHR12873">
    <property type="entry name" value="T7-LIKE MITOCHONDRIAL DNA HELICASE"/>
    <property type="match status" value="1"/>
</dbReference>
<evidence type="ECO:0000313" key="2">
    <source>
        <dbReference type="EMBL" id="OMJ27793.1"/>
    </source>
</evidence>
<sequence length="861" mass="96478">MLLSKICSKAILNSSIALRQLRSSPTNPIHAFPPSSNRAHIHHDNKYKKLSYSDFKPKKSISTVSSYIRAKAVGSPGFEIQDPVKYDNYSYNNVEISKSVIGAKDSNGNVLGSQDNQNNTPEFKSVSENEISGDHNTVPIKIANEMKNLFILTKQYPRPGLKKSELQVKCPSCSVGKPLKSSYCAVLDVESLEFTCNSCFETGSWEEYQYIASKKLVPSNSNAKNKDVDPSYFKKVSEKFELNHKECMEIVDSNHKRLLDNPSMLKKLIGTKKNQLRLLPSTIEKYKVGLVEISADEFPISKNSFPGGFNNSKNMEDNEMSLNFEKPTSLSSSETDISAELNSNCITQNDKKCYSFHISSLKMDISQIISNNVDDSSIEFTPTAIKVYDEKFKLVKTILLDLAPNSNSFDKSCSNQPINYNTNISQMRVDTNNISGFFGLDTVPLDSNSVILTGDELDAMAAYQTTGIPSIALPNSTLQLPVNLLTALERFERIYIWLEDSFIGREASVTIANKLGTDRCLVIHNRNLIQSVPKNVKSKPLTLLTFSENSENIVSKEKILQSAKPIQHEKIVTFDRLYNSICYELMNPDLIKGVPSQLLQDFNNTIKGLRPGELTIYSGPTGSGKTTILSSLSLDFCKQNVPTLWGSFEIPNTRLASRMLTQFAGVPLNSDQNMIQKYATSFQSLPLYFLKFHGSTDPDIVMQTMRHAVYAYDVKHIIIDNLQFMMSMQHFSNNNGMKTGDKYEAQDMAIANFRKFATDEHVHISIVVHTRKEQAGTQLDLNSIFGSAKVTQEADNVIMLQKSGRLSSNKRYDGTLGKIYFQFDPETYNIKQVPAPVAKSPVKMVKKLKPNDPTIPVEYMT</sequence>
<dbReference type="SUPFAM" id="SSF56731">
    <property type="entry name" value="DNA primase core"/>
    <property type="match status" value="1"/>
</dbReference>
<dbReference type="GO" id="GO:0003697">
    <property type="term" value="F:single-stranded DNA binding"/>
    <property type="evidence" value="ECO:0007669"/>
    <property type="project" value="InterPro"/>
</dbReference>
<protein>
    <submittedName>
        <fullName evidence="2">Twinkle protein, mitochondrial</fullName>
    </submittedName>
</protein>
<reference evidence="3" key="1">
    <citation type="submission" date="2017-01" db="EMBL/GenBank/DDBJ databases">
        <authorList>
            <person name="Wang Y."/>
            <person name="White M."/>
            <person name="Kvist S."/>
            <person name="Moncalvo J.-M."/>
        </authorList>
    </citation>
    <scope>NUCLEOTIDE SEQUENCE [LARGE SCALE GENOMIC DNA]</scope>
    <source>
        <strain evidence="3">ID-206-W2</strain>
    </source>
</reference>
<dbReference type="GO" id="GO:0006260">
    <property type="term" value="P:DNA replication"/>
    <property type="evidence" value="ECO:0007669"/>
    <property type="project" value="InterPro"/>
</dbReference>
<dbReference type="OrthoDB" id="275278at2759"/>
<dbReference type="InterPro" id="IPR027417">
    <property type="entry name" value="P-loop_NTPase"/>
</dbReference>
<comment type="caution">
    <text evidence="2">The sequence shown here is derived from an EMBL/GenBank/DDBJ whole genome shotgun (WGS) entry which is preliminary data.</text>
</comment>
<keyword evidence="3" id="KW-1185">Reference proteome</keyword>
<evidence type="ECO:0000259" key="1">
    <source>
        <dbReference type="PROSITE" id="PS51199"/>
    </source>
</evidence>
<dbReference type="Gene3D" id="3.40.50.300">
    <property type="entry name" value="P-loop containing nucleotide triphosphate hydrolases"/>
    <property type="match status" value="1"/>
</dbReference>
<proteinExistence type="predicted"/>
<feature type="domain" description="SF4 helicase" evidence="1">
    <location>
        <begin position="588"/>
        <end position="837"/>
    </location>
</feature>
<dbReference type="InterPro" id="IPR027032">
    <property type="entry name" value="Twinkle-like"/>
</dbReference>